<feature type="transmembrane region" description="Helical" evidence="3">
    <location>
        <begin position="33"/>
        <end position="59"/>
    </location>
</feature>
<evidence type="ECO:0000313" key="4">
    <source>
        <dbReference type="Proteomes" id="UP000504629"/>
    </source>
</evidence>
<reference evidence="5" key="1">
    <citation type="submission" date="2025-08" db="UniProtKB">
        <authorList>
            <consortium name="RefSeq"/>
        </authorList>
    </citation>
    <scope>IDENTIFICATION</scope>
    <source>
        <tissue evidence="5">Silk gland</tissue>
    </source>
</reference>
<evidence type="ECO:0000256" key="2">
    <source>
        <dbReference type="ARBA" id="ARBA00010323"/>
    </source>
</evidence>
<name>A0A6J2KGW6_BOMMA</name>
<dbReference type="RefSeq" id="XP_028039449.1">
    <property type="nucleotide sequence ID" value="XM_028183648.1"/>
</dbReference>
<protein>
    <submittedName>
        <fullName evidence="5">Lysophospholipid acyltransferase 7-like</fullName>
    </submittedName>
</protein>
<feature type="transmembrane region" description="Helical" evidence="3">
    <location>
        <begin position="437"/>
        <end position="455"/>
    </location>
</feature>
<dbReference type="GO" id="GO:0044233">
    <property type="term" value="C:mitochondria-associated endoplasmic reticulum membrane contact site"/>
    <property type="evidence" value="ECO:0007669"/>
    <property type="project" value="TreeGrafter"/>
</dbReference>
<comment type="similarity">
    <text evidence="2">Belongs to the membrane-bound acyltransferase family.</text>
</comment>
<feature type="transmembrane region" description="Helical" evidence="3">
    <location>
        <begin position="359"/>
        <end position="382"/>
    </location>
</feature>
<dbReference type="PANTHER" id="PTHR13906">
    <property type="entry name" value="PORCUPINE"/>
    <property type="match status" value="1"/>
</dbReference>
<dbReference type="OrthoDB" id="7663182at2759"/>
<dbReference type="Proteomes" id="UP000504629">
    <property type="component" value="Unplaced"/>
</dbReference>
<dbReference type="GO" id="GO:0030258">
    <property type="term" value="P:lipid modification"/>
    <property type="evidence" value="ECO:0007669"/>
    <property type="project" value="TreeGrafter"/>
</dbReference>
<dbReference type="GO" id="GO:0071617">
    <property type="term" value="F:lysophospholipid acyltransferase activity"/>
    <property type="evidence" value="ECO:0007669"/>
    <property type="project" value="TreeGrafter"/>
</dbReference>
<dbReference type="GeneID" id="114249932"/>
<dbReference type="AlphaFoldDB" id="A0A6J2KGW6"/>
<comment type="pathway">
    <text evidence="1">Lipid metabolism.</text>
</comment>
<proteinExistence type="inferred from homology"/>
<organism evidence="4 5">
    <name type="scientific">Bombyx mandarina</name>
    <name type="common">Wild silk moth</name>
    <name type="synonym">Wild silkworm</name>
    <dbReference type="NCBI Taxonomy" id="7092"/>
    <lineage>
        <taxon>Eukaryota</taxon>
        <taxon>Metazoa</taxon>
        <taxon>Ecdysozoa</taxon>
        <taxon>Arthropoda</taxon>
        <taxon>Hexapoda</taxon>
        <taxon>Insecta</taxon>
        <taxon>Pterygota</taxon>
        <taxon>Neoptera</taxon>
        <taxon>Endopterygota</taxon>
        <taxon>Lepidoptera</taxon>
        <taxon>Glossata</taxon>
        <taxon>Ditrysia</taxon>
        <taxon>Bombycoidea</taxon>
        <taxon>Bombycidae</taxon>
        <taxon>Bombycinae</taxon>
        <taxon>Bombyx</taxon>
    </lineage>
</organism>
<sequence length="469" mass="54378">MWYDIVYYSSLLVCISLGRNYRKISDIEMKRNYGAGLGFLVCCLLCGRYLYHAIIMVWGNIVIIKCCERRYVHQMSLGFTWLDLLYIHCNVDDAVYAIWVHQTIALRLVGLAFELNSADMTKLEQKPGPSSVKINIADVDSIHVEPYAVDIIAYAFFFVGLHKDSYYRWAVFNDHFRNSLSSIGDCRTLTEQKLKKAFLSCIAYFLLRMKYSPTVYNNEKFYEDYAVDIRYLYNIPQLLMYYLQCQIINLLCTSVAVESGFGLYPAKCQPIPGYGPSTNLNLMKSAYGNEVFSDSPDALIHYEFSFGMLKCYDNEKLIFGPKMKNTISSWDMPTRYWFFTNIYKRFSKSNTEVRSASSFLVWTIWNGPFLSQIIISTTLWVYMQLESEYSELYNTSGAMKLPWDIGFSIMRVFCLIYLTPCFILNDSATLLKYYGSIFWVYHVILVVLTVGAVVMHKTRTNQIVHTSTL</sequence>
<gene>
    <name evidence="5" type="primary">LOC114249932</name>
</gene>
<keyword evidence="3" id="KW-1133">Transmembrane helix</keyword>
<keyword evidence="3" id="KW-0812">Transmembrane</keyword>
<dbReference type="InterPro" id="IPR049941">
    <property type="entry name" value="LPLAT_7/PORCN-like"/>
</dbReference>
<dbReference type="PANTHER" id="PTHR13906:SF16">
    <property type="entry name" value="LYSOPHOSPHOLIPID ACYLTRANSFERASE 7"/>
    <property type="match status" value="1"/>
</dbReference>
<dbReference type="KEGG" id="bman:114249932"/>
<accession>A0A6J2KGW6</accession>
<keyword evidence="3" id="KW-0472">Membrane</keyword>
<dbReference type="GO" id="GO:0006661">
    <property type="term" value="P:phosphatidylinositol biosynthetic process"/>
    <property type="evidence" value="ECO:0007669"/>
    <property type="project" value="TreeGrafter"/>
</dbReference>
<dbReference type="GO" id="GO:0016020">
    <property type="term" value="C:membrane"/>
    <property type="evidence" value="ECO:0007669"/>
    <property type="project" value="TreeGrafter"/>
</dbReference>
<evidence type="ECO:0000313" key="5">
    <source>
        <dbReference type="RefSeq" id="XP_028039449.1"/>
    </source>
</evidence>
<evidence type="ECO:0000256" key="3">
    <source>
        <dbReference type="SAM" id="Phobius"/>
    </source>
</evidence>
<keyword evidence="4" id="KW-1185">Reference proteome</keyword>
<feature type="transmembrane region" description="Helical" evidence="3">
    <location>
        <begin position="403"/>
        <end position="425"/>
    </location>
</feature>
<evidence type="ECO:0000256" key="1">
    <source>
        <dbReference type="ARBA" id="ARBA00005189"/>
    </source>
</evidence>